<evidence type="ECO:0000313" key="3">
    <source>
        <dbReference type="EMBL" id="KAH6687256.1"/>
    </source>
</evidence>
<accession>A0A9P8VBC8</accession>
<protein>
    <recommendedName>
        <fullName evidence="5">Secreted protein</fullName>
    </recommendedName>
</protein>
<dbReference type="AlphaFoldDB" id="A0A9P8VBC8"/>
<organism evidence="3 4">
    <name type="scientific">Plectosphaerella plurivora</name>
    <dbReference type="NCBI Taxonomy" id="936078"/>
    <lineage>
        <taxon>Eukaryota</taxon>
        <taxon>Fungi</taxon>
        <taxon>Dikarya</taxon>
        <taxon>Ascomycota</taxon>
        <taxon>Pezizomycotina</taxon>
        <taxon>Sordariomycetes</taxon>
        <taxon>Hypocreomycetidae</taxon>
        <taxon>Glomerellales</taxon>
        <taxon>Plectosphaerellaceae</taxon>
        <taxon>Plectosphaerella</taxon>
    </lineage>
</organism>
<feature type="signal peptide" evidence="2">
    <location>
        <begin position="1"/>
        <end position="19"/>
    </location>
</feature>
<evidence type="ECO:0000256" key="2">
    <source>
        <dbReference type="SAM" id="SignalP"/>
    </source>
</evidence>
<sequence length="101" mass="11357">MRREPFVLFCPGILAEACATTCSVQQTESQSGCGDAWWRCIRESKTPASAVSVSVLHRRQYALQLDQRIVQPNKNESQREIARCKGGKKKKEVDHGHPGQF</sequence>
<proteinExistence type="predicted"/>
<keyword evidence="2" id="KW-0732">Signal</keyword>
<dbReference type="EMBL" id="JAGSXJ010000011">
    <property type="protein sequence ID" value="KAH6687256.1"/>
    <property type="molecule type" value="Genomic_DNA"/>
</dbReference>
<evidence type="ECO:0000256" key="1">
    <source>
        <dbReference type="SAM" id="MobiDB-lite"/>
    </source>
</evidence>
<comment type="caution">
    <text evidence="3">The sequence shown here is derived from an EMBL/GenBank/DDBJ whole genome shotgun (WGS) entry which is preliminary data.</text>
</comment>
<evidence type="ECO:0008006" key="5">
    <source>
        <dbReference type="Google" id="ProtNLM"/>
    </source>
</evidence>
<feature type="region of interest" description="Disordered" evidence="1">
    <location>
        <begin position="72"/>
        <end position="101"/>
    </location>
</feature>
<reference evidence="3" key="1">
    <citation type="journal article" date="2021" name="Nat. Commun.">
        <title>Genetic determinants of endophytism in the Arabidopsis root mycobiome.</title>
        <authorList>
            <person name="Mesny F."/>
            <person name="Miyauchi S."/>
            <person name="Thiergart T."/>
            <person name="Pickel B."/>
            <person name="Atanasova L."/>
            <person name="Karlsson M."/>
            <person name="Huettel B."/>
            <person name="Barry K.W."/>
            <person name="Haridas S."/>
            <person name="Chen C."/>
            <person name="Bauer D."/>
            <person name="Andreopoulos W."/>
            <person name="Pangilinan J."/>
            <person name="LaButti K."/>
            <person name="Riley R."/>
            <person name="Lipzen A."/>
            <person name="Clum A."/>
            <person name="Drula E."/>
            <person name="Henrissat B."/>
            <person name="Kohler A."/>
            <person name="Grigoriev I.V."/>
            <person name="Martin F.M."/>
            <person name="Hacquard S."/>
        </authorList>
    </citation>
    <scope>NUCLEOTIDE SEQUENCE</scope>
    <source>
        <strain evidence="3">MPI-SDFR-AT-0117</strain>
    </source>
</reference>
<name>A0A9P8VBC8_9PEZI</name>
<keyword evidence="4" id="KW-1185">Reference proteome</keyword>
<gene>
    <name evidence="3" type="ORF">F5X68DRAFT_207054</name>
</gene>
<dbReference type="OrthoDB" id="2830640at2759"/>
<evidence type="ECO:0000313" key="4">
    <source>
        <dbReference type="Proteomes" id="UP000770015"/>
    </source>
</evidence>
<feature type="chain" id="PRO_5040224708" description="Secreted protein" evidence="2">
    <location>
        <begin position="20"/>
        <end position="101"/>
    </location>
</feature>
<dbReference type="Proteomes" id="UP000770015">
    <property type="component" value="Unassembled WGS sequence"/>
</dbReference>
<feature type="compositionally biased region" description="Basic and acidic residues" evidence="1">
    <location>
        <begin position="91"/>
        <end position="101"/>
    </location>
</feature>